<dbReference type="EMBL" id="BAYX01000003">
    <property type="protein sequence ID" value="GAJ91987.1"/>
    <property type="molecule type" value="Genomic_DNA"/>
</dbReference>
<sequence>MIADHLILGGGSAGCVLAARLSEDPKRMVVLVEAGRNIAAGDIPDDVRSRYPGRAYLDTSNIWSSLTALMGSSRSNSVPRSSRRYEQAKILGGGSAINALMANRGAPSDYAEWEELGATGWGWESCLPYFRRIEADRDFGGPLHGANGPLSIRRITDEKISPFVDRVMKTLETRGHPIRPDQNGPWENGTFRGAVAVSDAGERLPTSIAYLTPDVRRRPNLTIITDSTATRILFEGTRAIGATLTGTHSQTIRAHEIIVASGAIHSPALLLRSGIGPGTDLVALGIPVISSRAGIGRNLMEHPSIAVAAYLPPRMRVSDRTEHHEQSIWRFSSGLPDTPQGDMHAAILSRSGWHSVGLRMGSLFFWVNKSYSRGVLKLGSADPLAEPEVDFRMLTDERDLERLKLALRMGAQVLLDPHMNGYRGTVFPSSYSPRVAKVAVPGAWNAIQRGALSAMLDLAGPLRAALIHSVVTLGTTMEELLTDDAMLTEFVRRHVGGTWHPSGTCRMGSPDDPMAVTSATGRVYGVEGLRVCDASLMPSIPCANTNIPTIMIAERIADFIRGGQ</sequence>
<accession>A0AA87Q5R9</accession>
<dbReference type="PIRSF" id="PIRSF000137">
    <property type="entry name" value="Alcohol_oxidase"/>
    <property type="match status" value="1"/>
</dbReference>
<dbReference type="RefSeq" id="WP_042470668.1">
    <property type="nucleotide sequence ID" value="NZ_BAYX01000003.1"/>
</dbReference>
<dbReference type="GO" id="GO:0016614">
    <property type="term" value="F:oxidoreductase activity, acting on CH-OH group of donors"/>
    <property type="evidence" value="ECO:0007669"/>
    <property type="project" value="InterPro"/>
</dbReference>
<evidence type="ECO:0000313" key="9">
    <source>
        <dbReference type="EMBL" id="GAJ91987.1"/>
    </source>
</evidence>
<dbReference type="PROSITE" id="PS00624">
    <property type="entry name" value="GMC_OXRED_2"/>
    <property type="match status" value="1"/>
</dbReference>
<evidence type="ECO:0000313" key="10">
    <source>
        <dbReference type="Proteomes" id="UP000026941"/>
    </source>
</evidence>
<evidence type="ECO:0000256" key="5">
    <source>
        <dbReference type="PIRSR" id="PIRSR000137-2"/>
    </source>
</evidence>
<feature type="domain" description="Glucose-methanol-choline oxidoreductase N-terminal" evidence="7">
    <location>
        <begin position="88"/>
        <end position="111"/>
    </location>
</feature>
<dbReference type="SUPFAM" id="SSF51905">
    <property type="entry name" value="FAD/NAD(P)-binding domain"/>
    <property type="match status" value="1"/>
</dbReference>
<evidence type="ECO:0000259" key="7">
    <source>
        <dbReference type="PROSITE" id="PS00623"/>
    </source>
</evidence>
<reference evidence="9 10" key="1">
    <citation type="submission" date="2014-05" db="EMBL/GenBank/DDBJ databases">
        <title>Whole genome shotgun sequence of Rhizobium rhizogenes NBRC 13257.</title>
        <authorList>
            <person name="Katano-Makiyama Y."/>
            <person name="Hosoyama A."/>
            <person name="Hashimoto M."/>
            <person name="Hosoyama Y."/>
            <person name="Noguchi M."/>
            <person name="Tsuchikane K."/>
            <person name="Kimura A."/>
            <person name="Ohji S."/>
            <person name="Ichikawa N."/>
            <person name="Yamazoe A."/>
            <person name="Fujita N."/>
        </authorList>
    </citation>
    <scope>NUCLEOTIDE SEQUENCE [LARGE SCALE GENOMIC DNA]</scope>
    <source>
        <strain evidence="9 10">NBRC 13257</strain>
    </source>
</reference>
<evidence type="ECO:0000256" key="6">
    <source>
        <dbReference type="RuleBase" id="RU003968"/>
    </source>
</evidence>
<dbReference type="InterPro" id="IPR012132">
    <property type="entry name" value="GMC_OxRdtase"/>
</dbReference>
<dbReference type="GO" id="GO:0050660">
    <property type="term" value="F:flavin adenine dinucleotide binding"/>
    <property type="evidence" value="ECO:0007669"/>
    <property type="project" value="InterPro"/>
</dbReference>
<evidence type="ECO:0000256" key="3">
    <source>
        <dbReference type="ARBA" id="ARBA00022630"/>
    </source>
</evidence>
<dbReference type="PANTHER" id="PTHR11552">
    <property type="entry name" value="GLUCOSE-METHANOL-CHOLINE GMC OXIDOREDUCTASE"/>
    <property type="match status" value="1"/>
</dbReference>
<dbReference type="Proteomes" id="UP000026941">
    <property type="component" value="Unassembled WGS sequence"/>
</dbReference>
<evidence type="ECO:0000259" key="8">
    <source>
        <dbReference type="PROSITE" id="PS00624"/>
    </source>
</evidence>
<comment type="cofactor">
    <cofactor evidence="1 5">
        <name>FAD</name>
        <dbReference type="ChEBI" id="CHEBI:57692"/>
    </cofactor>
</comment>
<dbReference type="PROSITE" id="PS00623">
    <property type="entry name" value="GMC_OXRED_1"/>
    <property type="match status" value="1"/>
</dbReference>
<comment type="similarity">
    <text evidence="2 6">Belongs to the GMC oxidoreductase family.</text>
</comment>
<keyword evidence="4 5" id="KW-0274">FAD</keyword>
<proteinExistence type="inferred from homology"/>
<dbReference type="PANTHER" id="PTHR11552:SF147">
    <property type="entry name" value="CHOLINE DEHYDROGENASE, MITOCHONDRIAL"/>
    <property type="match status" value="1"/>
</dbReference>
<feature type="binding site" evidence="5">
    <location>
        <begin position="499"/>
        <end position="500"/>
    </location>
    <ligand>
        <name>FAD</name>
        <dbReference type="ChEBI" id="CHEBI:57692"/>
    </ligand>
</feature>
<keyword evidence="3 6" id="KW-0285">Flavoprotein</keyword>
<comment type="caution">
    <text evidence="9">The sequence shown here is derived from an EMBL/GenBank/DDBJ whole genome shotgun (WGS) entry which is preliminary data.</text>
</comment>
<dbReference type="InterPro" id="IPR007867">
    <property type="entry name" value="GMC_OxRtase_C"/>
</dbReference>
<evidence type="ECO:0000256" key="1">
    <source>
        <dbReference type="ARBA" id="ARBA00001974"/>
    </source>
</evidence>
<protein>
    <submittedName>
        <fullName evidence="9">Choline dehydrogenase</fullName>
    </submittedName>
</protein>
<dbReference type="AlphaFoldDB" id="A0AA87Q5R9"/>
<name>A0AA87Q5R9_RHIRH</name>
<dbReference type="InterPro" id="IPR036188">
    <property type="entry name" value="FAD/NAD-bd_sf"/>
</dbReference>
<dbReference type="Pfam" id="PF05199">
    <property type="entry name" value="GMC_oxred_C"/>
    <property type="match status" value="1"/>
</dbReference>
<gene>
    <name evidence="9" type="ORF">RRH01S_03_00550</name>
</gene>
<evidence type="ECO:0000256" key="2">
    <source>
        <dbReference type="ARBA" id="ARBA00010790"/>
    </source>
</evidence>
<dbReference type="Gene3D" id="3.50.50.60">
    <property type="entry name" value="FAD/NAD(P)-binding domain"/>
    <property type="match status" value="2"/>
</dbReference>
<organism evidence="9 10">
    <name type="scientific">Rhizobium rhizogenes NBRC 13257</name>
    <dbReference type="NCBI Taxonomy" id="1220581"/>
    <lineage>
        <taxon>Bacteria</taxon>
        <taxon>Pseudomonadati</taxon>
        <taxon>Pseudomonadota</taxon>
        <taxon>Alphaproteobacteria</taxon>
        <taxon>Hyphomicrobiales</taxon>
        <taxon>Rhizobiaceae</taxon>
        <taxon>Rhizobium/Agrobacterium group</taxon>
        <taxon>Rhizobium</taxon>
    </lineage>
</organism>
<feature type="domain" description="Glucose-methanol-choline oxidoreductase N-terminal" evidence="8">
    <location>
        <begin position="262"/>
        <end position="276"/>
    </location>
</feature>
<dbReference type="InterPro" id="IPR000172">
    <property type="entry name" value="GMC_OxRdtase_N"/>
</dbReference>
<dbReference type="Pfam" id="PF00732">
    <property type="entry name" value="GMC_oxred_N"/>
    <property type="match status" value="1"/>
</dbReference>
<evidence type="ECO:0000256" key="4">
    <source>
        <dbReference type="ARBA" id="ARBA00022827"/>
    </source>
</evidence>
<dbReference type="SUPFAM" id="SSF54373">
    <property type="entry name" value="FAD-linked reductases, C-terminal domain"/>
    <property type="match status" value="1"/>
</dbReference>
<dbReference type="Gene3D" id="3.30.410.40">
    <property type="match status" value="1"/>
</dbReference>